<sequence length="207" mass="21292">DVGADDQLLLGGEPEIGIDQRGDHAVHLVTRQQFGGGCGAFRFNQLDAAMANAQPVVEGAAAGHGQALAIQLAQRCRFVLALARDQHVGVLQVGPADVQGGFALCAGRDGGDDVGAALVQLVDHVADAGAAMDLETQAGAQTDQLEQLAISQQHAVADAPALEDTGAHGAGDRVQGGIDQLEQQRVVGAQGEAEAHRLVFAEVHHLE</sequence>
<organism evidence="1 2">
    <name type="scientific">Steinernema glaseri</name>
    <dbReference type="NCBI Taxonomy" id="37863"/>
    <lineage>
        <taxon>Eukaryota</taxon>
        <taxon>Metazoa</taxon>
        <taxon>Ecdysozoa</taxon>
        <taxon>Nematoda</taxon>
        <taxon>Chromadorea</taxon>
        <taxon>Rhabditida</taxon>
        <taxon>Tylenchina</taxon>
        <taxon>Panagrolaimomorpha</taxon>
        <taxon>Strongyloidoidea</taxon>
        <taxon>Steinernematidae</taxon>
        <taxon>Steinernema</taxon>
    </lineage>
</organism>
<dbReference type="AlphaFoldDB" id="A0A1I8ADJ6"/>
<keyword evidence="1" id="KW-1185">Reference proteome</keyword>
<reference evidence="2" key="1">
    <citation type="submission" date="2016-11" db="UniProtKB">
        <authorList>
            <consortium name="WormBaseParasite"/>
        </authorList>
    </citation>
    <scope>IDENTIFICATION</scope>
</reference>
<name>A0A1I8ADJ6_9BILA</name>
<proteinExistence type="predicted"/>
<accession>A0A1I8ADJ6</accession>
<evidence type="ECO:0000313" key="2">
    <source>
        <dbReference type="WBParaSite" id="L893_g4638.t1"/>
    </source>
</evidence>
<dbReference type="Proteomes" id="UP000095287">
    <property type="component" value="Unplaced"/>
</dbReference>
<evidence type="ECO:0000313" key="1">
    <source>
        <dbReference type="Proteomes" id="UP000095287"/>
    </source>
</evidence>
<dbReference type="WBParaSite" id="L893_g4638.t1">
    <property type="protein sequence ID" value="L893_g4638.t1"/>
    <property type="gene ID" value="L893_g4638"/>
</dbReference>
<protein>
    <submittedName>
        <fullName evidence="2">Nitrogenase iron protein</fullName>
    </submittedName>
</protein>